<feature type="region of interest" description="Disordered" evidence="15">
    <location>
        <begin position="264"/>
        <end position="308"/>
    </location>
</feature>
<dbReference type="AlphaFoldDB" id="A0A8C7JJM8"/>
<evidence type="ECO:0000256" key="3">
    <source>
        <dbReference type="ARBA" id="ARBA00012513"/>
    </source>
</evidence>
<evidence type="ECO:0000256" key="5">
    <source>
        <dbReference type="ARBA" id="ARBA00022679"/>
    </source>
</evidence>
<dbReference type="InterPro" id="IPR011009">
    <property type="entry name" value="Kinase-like_dom_sf"/>
</dbReference>
<dbReference type="Ensembl" id="ENSOKIT00005094450.1">
    <property type="protein sequence ID" value="ENSOKIP00005088357.1"/>
    <property type="gene ID" value="ENSOKIG00005037508.1"/>
</dbReference>
<dbReference type="InterPro" id="IPR000719">
    <property type="entry name" value="Prot_kinase_dom"/>
</dbReference>
<dbReference type="GO" id="GO:0005634">
    <property type="term" value="C:nucleus"/>
    <property type="evidence" value="ECO:0007669"/>
    <property type="project" value="UniProtKB-SubCell"/>
</dbReference>
<dbReference type="InterPro" id="IPR017441">
    <property type="entry name" value="Protein_kinase_ATP_BS"/>
</dbReference>
<dbReference type="FunFam" id="1.10.510.10:FF:000037">
    <property type="entry name" value="Serine/threonine-protein kinase tousled-like 2"/>
    <property type="match status" value="1"/>
</dbReference>
<feature type="compositionally biased region" description="Basic and acidic residues" evidence="15">
    <location>
        <begin position="80"/>
        <end position="95"/>
    </location>
</feature>
<evidence type="ECO:0000256" key="8">
    <source>
        <dbReference type="ARBA" id="ARBA00022840"/>
    </source>
</evidence>
<sequence length="693" mass="79588">LLLIKFCVGISGGDLIKKKKQVCLMLSVSQFPRIYTMMEELHSLDPRRQELLEARFTGVGVAKVCYNVFLLLIFQTPEKKPNDQRTRKRKAELYDGKGGGRGPKISDYFEFAGGSGPGTSPARSLPPVVRSSPQHHSLSNPPGTSDLTVEKLTAMENNKNSDLEKKEGRIDDLLRANCDLRRQLDEQQRMLERYKERLNKCVTMSKKLLIEKSKQEKMACRDKSMQDRLRLGHFTTVRHGASFTEQWTDGYAFQNLIKQQERINSQREDIERQRKALAKRKPPSMAQTPPLSLEQNKRKSKANGAESDAYVTPPLPLCLNAEYHEQEEIFKLRLGHLKKEEAEIQAELERLERVRNLHIRELKRIHNEDNSTFKDHPTLNDRYLLLYLLGRGGFSEVYKAFDLTEQRYVAVKIHQLNKNWRDEKKENYHKHACREYRIHKELDHPRIVKLYDYFSLDTDSFCTVLEYCEGNDLDFYLKQHKLMSEKEGRSIIMQMVNALKYLNEIRPPIIHYDLKPGNILLVNGTACGEIKITDFGLSKIMDDDSYNSVDGMELTSQGAGTYWYLPPECFVVGKEPPKISNKVDVWSVGVIFYQALYGRKPFGHNQSQQDILQENTILKATEVQFPPKPVVTPEAKAFIRRCLVYRKEDRIDVHQLASDPFLMPHIRKSVATSGASGTAIPSTSSSSNSSASN</sequence>
<dbReference type="PROSITE" id="PS00107">
    <property type="entry name" value="PROTEIN_KINASE_ATP"/>
    <property type="match status" value="1"/>
</dbReference>
<dbReference type="GO" id="GO:0048471">
    <property type="term" value="C:perinuclear region of cytoplasm"/>
    <property type="evidence" value="ECO:0007669"/>
    <property type="project" value="TreeGrafter"/>
</dbReference>
<keyword evidence="10" id="KW-0539">Nucleus</keyword>
<evidence type="ECO:0000256" key="10">
    <source>
        <dbReference type="ARBA" id="ARBA00023242"/>
    </source>
</evidence>
<proteinExistence type="predicted"/>
<dbReference type="PANTHER" id="PTHR22974">
    <property type="entry name" value="MIXED LINEAGE PROTEIN KINASE"/>
    <property type="match status" value="1"/>
</dbReference>
<gene>
    <name evidence="17" type="primary">LOC109898404</name>
</gene>
<evidence type="ECO:0000256" key="4">
    <source>
        <dbReference type="ARBA" id="ARBA00022527"/>
    </source>
</evidence>
<evidence type="ECO:0000256" key="9">
    <source>
        <dbReference type="ARBA" id="ARBA00023054"/>
    </source>
</evidence>
<organism evidence="17 18">
    <name type="scientific">Oncorhynchus kisutch</name>
    <name type="common">Coho salmon</name>
    <name type="synonym">Salmo kisutch</name>
    <dbReference type="NCBI Taxonomy" id="8019"/>
    <lineage>
        <taxon>Eukaryota</taxon>
        <taxon>Metazoa</taxon>
        <taxon>Chordata</taxon>
        <taxon>Craniata</taxon>
        <taxon>Vertebrata</taxon>
        <taxon>Euteleostomi</taxon>
        <taxon>Actinopterygii</taxon>
        <taxon>Neopterygii</taxon>
        <taxon>Teleostei</taxon>
        <taxon>Protacanthopterygii</taxon>
        <taxon>Salmoniformes</taxon>
        <taxon>Salmonidae</taxon>
        <taxon>Salmoninae</taxon>
        <taxon>Oncorhynchus</taxon>
    </lineage>
</organism>
<comment type="catalytic activity">
    <reaction evidence="11">
        <text>L-threonyl-[protein] + ATP = O-phospho-L-threonyl-[protein] + ADP + H(+)</text>
        <dbReference type="Rhea" id="RHEA:46608"/>
        <dbReference type="Rhea" id="RHEA-COMP:11060"/>
        <dbReference type="Rhea" id="RHEA-COMP:11605"/>
        <dbReference type="ChEBI" id="CHEBI:15378"/>
        <dbReference type="ChEBI" id="CHEBI:30013"/>
        <dbReference type="ChEBI" id="CHEBI:30616"/>
        <dbReference type="ChEBI" id="CHEBI:61977"/>
        <dbReference type="ChEBI" id="CHEBI:456216"/>
        <dbReference type="EC" id="2.7.11.1"/>
    </reaction>
</comment>
<feature type="domain" description="Protein kinase" evidence="16">
    <location>
        <begin position="383"/>
        <end position="662"/>
    </location>
</feature>
<keyword evidence="4" id="KW-0723">Serine/threonine-protein kinase</keyword>
<protein>
    <recommendedName>
        <fullName evidence="3">non-specific serine/threonine protein kinase</fullName>
        <ecNumber evidence="3">2.7.11.1</ecNumber>
    </recommendedName>
</protein>
<dbReference type="PROSITE" id="PS50011">
    <property type="entry name" value="PROTEIN_KINASE_DOM"/>
    <property type="match status" value="1"/>
</dbReference>
<evidence type="ECO:0000256" key="15">
    <source>
        <dbReference type="SAM" id="MobiDB-lite"/>
    </source>
</evidence>
<feature type="region of interest" description="Disordered" evidence="15">
    <location>
        <begin position="112"/>
        <end position="147"/>
    </location>
</feature>
<dbReference type="GO" id="GO:0035556">
    <property type="term" value="P:intracellular signal transduction"/>
    <property type="evidence" value="ECO:0007669"/>
    <property type="project" value="TreeGrafter"/>
</dbReference>
<evidence type="ECO:0000256" key="6">
    <source>
        <dbReference type="ARBA" id="ARBA00022741"/>
    </source>
</evidence>
<feature type="coiled-coil region" evidence="14">
    <location>
        <begin position="334"/>
        <end position="368"/>
    </location>
</feature>
<dbReference type="SUPFAM" id="SSF56112">
    <property type="entry name" value="Protein kinase-like (PK-like)"/>
    <property type="match status" value="1"/>
</dbReference>
<dbReference type="InterPro" id="IPR008271">
    <property type="entry name" value="Ser/Thr_kinase_AS"/>
</dbReference>
<comment type="catalytic activity">
    <reaction evidence="12">
        <text>L-seryl-[protein] + ATP = O-phospho-L-seryl-[protein] + ADP + H(+)</text>
        <dbReference type="Rhea" id="RHEA:17989"/>
        <dbReference type="Rhea" id="RHEA-COMP:9863"/>
        <dbReference type="Rhea" id="RHEA-COMP:11604"/>
        <dbReference type="ChEBI" id="CHEBI:15378"/>
        <dbReference type="ChEBI" id="CHEBI:29999"/>
        <dbReference type="ChEBI" id="CHEBI:30616"/>
        <dbReference type="ChEBI" id="CHEBI:83421"/>
        <dbReference type="ChEBI" id="CHEBI:456216"/>
        <dbReference type="EC" id="2.7.11.1"/>
    </reaction>
</comment>
<dbReference type="GO" id="GO:0005524">
    <property type="term" value="F:ATP binding"/>
    <property type="evidence" value="ECO:0007669"/>
    <property type="project" value="UniProtKB-UniRule"/>
</dbReference>
<dbReference type="Pfam" id="PF00069">
    <property type="entry name" value="Pkinase"/>
    <property type="match status" value="1"/>
</dbReference>
<feature type="region of interest" description="Disordered" evidence="15">
    <location>
        <begin position="80"/>
        <end position="99"/>
    </location>
</feature>
<dbReference type="SMART" id="SM00220">
    <property type="entry name" value="S_TKc"/>
    <property type="match status" value="1"/>
</dbReference>
<dbReference type="GeneTree" id="ENSGT00950000182984"/>
<keyword evidence="5" id="KW-0808">Transferase</keyword>
<keyword evidence="6 13" id="KW-0547">Nucleotide-binding</keyword>
<evidence type="ECO:0000256" key="7">
    <source>
        <dbReference type="ARBA" id="ARBA00022777"/>
    </source>
</evidence>
<dbReference type="Proteomes" id="UP000694557">
    <property type="component" value="Unassembled WGS sequence"/>
</dbReference>
<keyword evidence="7" id="KW-0418">Kinase</keyword>
<evidence type="ECO:0000259" key="16">
    <source>
        <dbReference type="PROSITE" id="PS50011"/>
    </source>
</evidence>
<feature type="compositionally biased region" description="Basic and acidic residues" evidence="15">
    <location>
        <begin position="264"/>
        <end position="274"/>
    </location>
</feature>
<evidence type="ECO:0000313" key="18">
    <source>
        <dbReference type="Proteomes" id="UP000694557"/>
    </source>
</evidence>
<name>A0A8C7JJM8_ONCKI</name>
<evidence type="ECO:0000256" key="14">
    <source>
        <dbReference type="SAM" id="Coils"/>
    </source>
</evidence>
<dbReference type="PANTHER" id="PTHR22974:SF20">
    <property type="entry name" value="SERINE_THREONINE-PROTEIN KINASE TOUSLED-LIKE 2"/>
    <property type="match status" value="1"/>
</dbReference>
<dbReference type="Gene3D" id="1.10.510.10">
    <property type="entry name" value="Transferase(Phosphotransferase) domain 1"/>
    <property type="match status" value="1"/>
</dbReference>
<feature type="compositionally biased region" description="Polar residues" evidence="15">
    <location>
        <begin position="131"/>
        <end position="147"/>
    </location>
</feature>
<feature type="compositionally biased region" description="Polar residues" evidence="15">
    <location>
        <begin position="285"/>
        <end position="294"/>
    </location>
</feature>
<evidence type="ECO:0000256" key="11">
    <source>
        <dbReference type="ARBA" id="ARBA00047899"/>
    </source>
</evidence>
<dbReference type="PROSITE" id="PS00108">
    <property type="entry name" value="PROTEIN_KINASE_ST"/>
    <property type="match status" value="1"/>
</dbReference>
<evidence type="ECO:0000256" key="12">
    <source>
        <dbReference type="ARBA" id="ARBA00048679"/>
    </source>
</evidence>
<evidence type="ECO:0000256" key="1">
    <source>
        <dbReference type="ARBA" id="ARBA00001946"/>
    </source>
</evidence>
<reference evidence="17" key="2">
    <citation type="submission" date="2025-09" db="UniProtKB">
        <authorList>
            <consortium name="Ensembl"/>
        </authorList>
    </citation>
    <scope>IDENTIFICATION</scope>
</reference>
<keyword evidence="8 13" id="KW-0067">ATP-binding</keyword>
<keyword evidence="9 14" id="KW-0175">Coiled coil</keyword>
<accession>A0A8C7JJM8</accession>
<comment type="cofactor">
    <cofactor evidence="1">
        <name>Mg(2+)</name>
        <dbReference type="ChEBI" id="CHEBI:18420"/>
    </cofactor>
</comment>
<evidence type="ECO:0000256" key="2">
    <source>
        <dbReference type="ARBA" id="ARBA00004123"/>
    </source>
</evidence>
<feature type="binding site" evidence="13">
    <location>
        <position position="412"/>
    </location>
    <ligand>
        <name>ATP</name>
        <dbReference type="ChEBI" id="CHEBI:30616"/>
    </ligand>
</feature>
<keyword evidence="18" id="KW-1185">Reference proteome</keyword>
<dbReference type="EC" id="2.7.11.1" evidence="3"/>
<dbReference type="GO" id="GO:0007059">
    <property type="term" value="P:chromosome segregation"/>
    <property type="evidence" value="ECO:0007669"/>
    <property type="project" value="TreeGrafter"/>
</dbReference>
<reference evidence="17" key="1">
    <citation type="submission" date="2025-08" db="UniProtKB">
        <authorList>
            <consortium name="Ensembl"/>
        </authorList>
    </citation>
    <scope>IDENTIFICATION</scope>
</reference>
<evidence type="ECO:0000256" key="13">
    <source>
        <dbReference type="PROSITE-ProRule" id="PRU10141"/>
    </source>
</evidence>
<dbReference type="GO" id="GO:0004674">
    <property type="term" value="F:protein serine/threonine kinase activity"/>
    <property type="evidence" value="ECO:0007669"/>
    <property type="project" value="UniProtKB-KW"/>
</dbReference>
<comment type="subcellular location">
    <subcellularLocation>
        <location evidence="2">Nucleus</location>
    </subcellularLocation>
</comment>
<evidence type="ECO:0000313" key="17">
    <source>
        <dbReference type="Ensembl" id="ENSOKIP00005088357.1"/>
    </source>
</evidence>
<feature type="region of interest" description="Disordered" evidence="15">
    <location>
        <begin position="673"/>
        <end position="693"/>
    </location>
</feature>